<dbReference type="PANTHER" id="PTHR10527">
    <property type="entry name" value="IMPORTIN BETA"/>
    <property type="match status" value="1"/>
</dbReference>
<name>A0ABN9WCZ8_9DINO</name>
<dbReference type="Pfam" id="PF18808">
    <property type="entry name" value="Importin_rep_4"/>
    <property type="match status" value="1"/>
</dbReference>
<evidence type="ECO:0000256" key="3">
    <source>
        <dbReference type="ARBA" id="ARBA00022490"/>
    </source>
</evidence>
<evidence type="ECO:0000313" key="8">
    <source>
        <dbReference type="Proteomes" id="UP001189429"/>
    </source>
</evidence>
<dbReference type="InterPro" id="IPR011989">
    <property type="entry name" value="ARM-like"/>
</dbReference>
<comment type="subcellular location">
    <subcellularLocation>
        <location evidence="1">Cytoplasm</location>
    </subcellularLocation>
</comment>
<dbReference type="SUPFAM" id="SSF48371">
    <property type="entry name" value="ARM repeat"/>
    <property type="match status" value="2"/>
</dbReference>
<dbReference type="Gene3D" id="1.25.10.10">
    <property type="entry name" value="Leucine-rich Repeat Variant"/>
    <property type="match status" value="1"/>
</dbReference>
<dbReference type="Pfam" id="PF13513">
    <property type="entry name" value="HEAT_EZ"/>
    <property type="match status" value="1"/>
</dbReference>
<dbReference type="InterPro" id="IPR040122">
    <property type="entry name" value="Importin_beta"/>
</dbReference>
<dbReference type="InterPro" id="IPR016024">
    <property type="entry name" value="ARM-type_fold"/>
</dbReference>
<evidence type="ECO:0000256" key="6">
    <source>
        <dbReference type="SAM" id="MobiDB-lite"/>
    </source>
</evidence>
<evidence type="ECO:0000256" key="1">
    <source>
        <dbReference type="ARBA" id="ARBA00004496"/>
    </source>
</evidence>
<comment type="caution">
    <text evidence="7">The sequence shown here is derived from an EMBL/GenBank/DDBJ whole genome shotgun (WGS) entry which is preliminary data.</text>
</comment>
<dbReference type="InterPro" id="IPR041653">
    <property type="entry name" value="Importin_rep_4"/>
</dbReference>
<keyword evidence="4" id="KW-0677">Repeat</keyword>
<protein>
    <recommendedName>
        <fullName evidence="9">Importin-5</fullName>
    </recommendedName>
</protein>
<evidence type="ECO:0000256" key="5">
    <source>
        <dbReference type="ARBA" id="ARBA00022927"/>
    </source>
</evidence>
<organism evidence="7 8">
    <name type="scientific">Prorocentrum cordatum</name>
    <dbReference type="NCBI Taxonomy" id="2364126"/>
    <lineage>
        <taxon>Eukaryota</taxon>
        <taxon>Sar</taxon>
        <taxon>Alveolata</taxon>
        <taxon>Dinophyceae</taxon>
        <taxon>Prorocentrales</taxon>
        <taxon>Prorocentraceae</taxon>
        <taxon>Prorocentrum</taxon>
    </lineage>
</organism>
<dbReference type="InterPro" id="IPR041389">
    <property type="entry name" value="Importin_rep_6"/>
</dbReference>
<evidence type="ECO:0000256" key="4">
    <source>
        <dbReference type="ARBA" id="ARBA00022737"/>
    </source>
</evidence>
<feature type="compositionally biased region" description="Acidic residues" evidence="6">
    <location>
        <begin position="617"/>
        <end position="626"/>
    </location>
</feature>
<evidence type="ECO:0000313" key="7">
    <source>
        <dbReference type="EMBL" id="CAK0884199.1"/>
    </source>
</evidence>
<accession>A0ABN9WCZ8</accession>
<gene>
    <name evidence="7" type="ORF">PCOR1329_LOCUS66202</name>
</gene>
<dbReference type="EMBL" id="CAUYUJ010018515">
    <property type="protein sequence ID" value="CAK0884199.1"/>
    <property type="molecule type" value="Genomic_DNA"/>
</dbReference>
<proteinExistence type="predicted"/>
<evidence type="ECO:0000256" key="2">
    <source>
        <dbReference type="ARBA" id="ARBA00022448"/>
    </source>
</evidence>
<dbReference type="Pfam" id="PF18829">
    <property type="entry name" value="Importin_rep_6"/>
    <property type="match status" value="1"/>
</dbReference>
<feature type="region of interest" description="Disordered" evidence="6">
    <location>
        <begin position="602"/>
        <end position="629"/>
    </location>
</feature>
<evidence type="ECO:0008006" key="9">
    <source>
        <dbReference type="Google" id="ProtNLM"/>
    </source>
</evidence>
<reference evidence="7" key="1">
    <citation type="submission" date="2023-10" db="EMBL/GenBank/DDBJ databases">
        <authorList>
            <person name="Chen Y."/>
            <person name="Shah S."/>
            <person name="Dougan E. K."/>
            <person name="Thang M."/>
            <person name="Chan C."/>
        </authorList>
    </citation>
    <scope>NUCLEOTIDE SEQUENCE [LARGE SCALE GENOMIC DNA]</scope>
</reference>
<dbReference type="Proteomes" id="UP001189429">
    <property type="component" value="Unassembled WGS sequence"/>
</dbReference>
<keyword evidence="3" id="KW-0963">Cytoplasm</keyword>
<keyword evidence="8" id="KW-1185">Reference proteome</keyword>
<sequence length="891" mass="97921">MLAVVQQFERSPAELAECLQAFVQVVEVAPSAFSQHMNAVVPMMLAICRARDPLDDSVRQMAFEFLTSLISSKRTRACAKLPSFIREMVTLCMELMLELEDVEDWSEAYRDDGAPDASNYEVGEEGIDRVARALGPEAVLGHVFANVREYVNHADWKRKYVAMMTLSQCAETVQDEAHVDEIARLLVSLLSDGHPRVRFAALHAIGQTAADHTPYLQETHHELIMPALSRLMDDPVVKVAAHSCAAFLNFAEDLGKTELLPYVPQLMAKLCPKIISPARVAKEQAITAVAVIAGVIEEDFVPYYRQVMEVLKQVMLTATAREERALRGKAFECMSLLGMAVGRDVFKHDAREAMEAMMLIAGKGLDTDDPQKSYIQEAAQRICRALREDFLPYLPHLLPGVYATLQMQPSEVLDPDALDEEEDMTLSYLQSGKAVGLRTSQIEDFRSAVQMLACFLEVLGGHFFDHLQDAARCLLPALSFGFCDDVKREATQTWQELIGAAKAGLQLRGIRDDGALVSGLLRAYLQRTVEAMRSEDYDDPTCCSLDHHAMGAAGCEEDTETLQAQAVGTGICIRAAGPGSMTEAEVGELCVQVRALLGEATERQVPVPERGPQGEQGWEEDDEAEAEEQREAEQMLRVKYAELLGALMEVHTRAFLSVGMQSVLPVVQEYLAAGRGASDRCLALYICGDMLEKLGQESVPVWPAFMQQALGAVADADAWVRQAAAYCVFHGARLEQFSPLAAPVAKALAQLLARPAARRDGREFAEAAVAALGQLCLHQAPSLRAADPDRLLGLFLDGLPIWEDADVASPSHEALLTLAQQGHPLLKQRASQVFRVLLEVYGSETSSDALNAGTRHAVLEAGEGLLQLQPPLPQKLLRRAQKIQRESKRKR</sequence>
<keyword evidence="2" id="KW-0813">Transport</keyword>
<keyword evidence="5" id="KW-0653">Protein transport</keyword>